<dbReference type="EMBL" id="LWAE01000003">
    <property type="protein sequence ID" value="KZL91515.1"/>
    <property type="molecule type" value="Genomic_DNA"/>
</dbReference>
<dbReference type="Proteomes" id="UP000076603">
    <property type="component" value="Unassembled WGS sequence"/>
</dbReference>
<proteinExistence type="predicted"/>
<dbReference type="GO" id="GO:0046872">
    <property type="term" value="F:metal ion binding"/>
    <property type="evidence" value="ECO:0007669"/>
    <property type="project" value="UniProtKB-KW"/>
</dbReference>
<keyword evidence="7" id="KW-0560">Oxidoreductase</keyword>
<dbReference type="PANTHER" id="PTHR13847">
    <property type="entry name" value="SARCOSINE DEHYDROGENASE-RELATED"/>
    <property type="match status" value="1"/>
</dbReference>
<organism evidence="7 8">
    <name type="scientific">Clostridium magnum DSM 2767</name>
    <dbReference type="NCBI Taxonomy" id="1121326"/>
    <lineage>
        <taxon>Bacteria</taxon>
        <taxon>Bacillati</taxon>
        <taxon>Bacillota</taxon>
        <taxon>Clostridia</taxon>
        <taxon>Eubacteriales</taxon>
        <taxon>Clostridiaceae</taxon>
        <taxon>Clostridium</taxon>
    </lineage>
</organism>
<dbReference type="InterPro" id="IPR006076">
    <property type="entry name" value="FAD-dep_OxRdtase"/>
</dbReference>
<evidence type="ECO:0000259" key="6">
    <source>
        <dbReference type="PROSITE" id="PS51296"/>
    </source>
</evidence>
<dbReference type="InterPro" id="IPR036188">
    <property type="entry name" value="FAD/NAD-bd_sf"/>
</dbReference>
<dbReference type="AlphaFoldDB" id="A0A161WIK5"/>
<keyword evidence="4" id="KW-0411">Iron-sulfur</keyword>
<name>A0A161WIK5_9CLOT</name>
<dbReference type="OrthoDB" id="9767869at2"/>
<dbReference type="SUPFAM" id="SSF50022">
    <property type="entry name" value="ISP domain"/>
    <property type="match status" value="1"/>
</dbReference>
<evidence type="ECO:0000256" key="5">
    <source>
        <dbReference type="ARBA" id="ARBA00023157"/>
    </source>
</evidence>
<dbReference type="SUPFAM" id="SSF51905">
    <property type="entry name" value="FAD/NAD(P)-binding domain"/>
    <property type="match status" value="1"/>
</dbReference>
<evidence type="ECO:0000313" key="7">
    <source>
        <dbReference type="EMBL" id="KZL91515.1"/>
    </source>
</evidence>
<dbReference type="FunFam" id="2.102.10.10:FF:000014">
    <property type="entry name" value="Oxidoreductase, FAD dependent"/>
    <property type="match status" value="1"/>
</dbReference>
<evidence type="ECO:0000256" key="3">
    <source>
        <dbReference type="ARBA" id="ARBA00023004"/>
    </source>
</evidence>
<keyword evidence="3" id="KW-0408">Iron</keyword>
<sequence>MNKGNLSNFDVFSSTHEPYWITSTSKMDYPTLSEDINVDVAIIGGGMVGITSAFLLKRKGLKVAIVEANKIAHGTTGHTTAKITSQHNLIYDKTKRKMGDEKARQYAEANESAIHFIADLIKEKNIDCDFCWRPAYVYTQSDEYIEKIEKEVKAASSLGIKASYLDKIPLPFDIKAAVRFDDQAQFHPLKYLFELAKEIPGDGSYIFEHTKVVDVDDNDNKNCIVLTNQDKKISASKVIVASHYPCYDGLGMYFARMYAEKSYVLGVKVRGPFPEGMFITAEDPGRSLRSQKLNDSEIILVGGEHHKTGSEKNTNVHYENLGNFAKETFDLESILFRWSTQDCMPVDSIPYVGYITSKTSNVFVATGFAKWGMTNSTASAIILTGLITKGESPWEGVYNPSRFNISSVPKLASFNLNVASTLIGGKITPVPDDLEINNGEAKVISVDGERVGAYRDEDGKLHIVDITCTHLGCELVWNEAEKTWDCPCHGSRFNYNGDNVEGPAFNHLKHQGEGHNKKDPNIF</sequence>
<keyword evidence="2" id="KW-0479">Metal-binding</keyword>
<reference evidence="7 8" key="1">
    <citation type="submission" date="2016-04" db="EMBL/GenBank/DDBJ databases">
        <title>Genome sequence of Clostridium magnum DSM 2767.</title>
        <authorList>
            <person name="Poehlein A."/>
            <person name="Uhlig R."/>
            <person name="Fischer R."/>
            <person name="Bahl H."/>
            <person name="Daniel R."/>
        </authorList>
    </citation>
    <scope>NUCLEOTIDE SEQUENCE [LARGE SCALE GENOMIC DNA]</scope>
    <source>
        <strain evidence="7 8">DSM 2767</strain>
    </source>
</reference>
<accession>A0A161WIK5</accession>
<dbReference type="EC" id="1.4.3.-" evidence="7"/>
<dbReference type="RefSeq" id="WP_066624348.1">
    <property type="nucleotide sequence ID" value="NZ_FQXL01000005.1"/>
</dbReference>
<comment type="caution">
    <text evidence="7">The sequence shown here is derived from an EMBL/GenBank/DDBJ whole genome shotgun (WGS) entry which is preliminary data.</text>
</comment>
<dbReference type="GO" id="GO:0005737">
    <property type="term" value="C:cytoplasm"/>
    <property type="evidence" value="ECO:0007669"/>
    <property type="project" value="TreeGrafter"/>
</dbReference>
<dbReference type="PRINTS" id="PR00162">
    <property type="entry name" value="RIESKE"/>
</dbReference>
<gene>
    <name evidence="7" type="primary">puuB_1</name>
    <name evidence="7" type="ORF">CLMAG_32740</name>
</gene>
<dbReference type="STRING" id="1121326.CLMAG_32740"/>
<keyword evidence="5" id="KW-1015">Disulfide bond</keyword>
<dbReference type="PATRIC" id="fig|1121326.3.peg.3307"/>
<evidence type="ECO:0000256" key="4">
    <source>
        <dbReference type="ARBA" id="ARBA00023014"/>
    </source>
</evidence>
<keyword evidence="1" id="KW-0001">2Fe-2S</keyword>
<dbReference type="Pfam" id="PF01266">
    <property type="entry name" value="DAO"/>
    <property type="match status" value="1"/>
</dbReference>
<dbReference type="InterPro" id="IPR017941">
    <property type="entry name" value="Rieske_2Fe-2S"/>
</dbReference>
<feature type="domain" description="Rieske" evidence="6">
    <location>
        <begin position="427"/>
        <end position="509"/>
    </location>
</feature>
<dbReference type="InterPro" id="IPR036922">
    <property type="entry name" value="Rieske_2Fe-2S_sf"/>
</dbReference>
<dbReference type="Gene3D" id="3.30.9.10">
    <property type="entry name" value="D-Amino Acid Oxidase, subunit A, domain 2"/>
    <property type="match status" value="1"/>
</dbReference>
<dbReference type="Gene3D" id="3.50.50.60">
    <property type="entry name" value="FAD/NAD(P)-binding domain"/>
    <property type="match status" value="1"/>
</dbReference>
<protein>
    <submittedName>
        <fullName evidence="7">Gamma-glutamylputrescine oxidoreductase</fullName>
        <ecNumber evidence="7">1.4.3.-</ecNumber>
    </submittedName>
</protein>
<dbReference type="InterPro" id="IPR005805">
    <property type="entry name" value="Rieske_Fe-S_prot_C"/>
</dbReference>
<dbReference type="GO" id="GO:0051537">
    <property type="term" value="F:2 iron, 2 sulfur cluster binding"/>
    <property type="evidence" value="ECO:0007669"/>
    <property type="project" value="UniProtKB-KW"/>
</dbReference>
<dbReference type="GO" id="GO:0016020">
    <property type="term" value="C:membrane"/>
    <property type="evidence" value="ECO:0007669"/>
    <property type="project" value="InterPro"/>
</dbReference>
<dbReference type="Gene3D" id="2.102.10.10">
    <property type="entry name" value="Rieske [2Fe-2S] iron-sulphur domain"/>
    <property type="match status" value="1"/>
</dbReference>
<dbReference type="PANTHER" id="PTHR13847:SF274">
    <property type="entry name" value="RIESKE 2FE-2S IRON-SULFUR PROTEIN YHFW-RELATED"/>
    <property type="match status" value="1"/>
</dbReference>
<dbReference type="GO" id="GO:0016705">
    <property type="term" value="F:oxidoreductase activity, acting on paired donors, with incorporation or reduction of molecular oxygen"/>
    <property type="evidence" value="ECO:0007669"/>
    <property type="project" value="UniProtKB-ARBA"/>
</dbReference>
<dbReference type="CDD" id="cd03477">
    <property type="entry name" value="Rieske_YhfW_C"/>
    <property type="match status" value="1"/>
</dbReference>
<evidence type="ECO:0000313" key="8">
    <source>
        <dbReference type="Proteomes" id="UP000076603"/>
    </source>
</evidence>
<dbReference type="Pfam" id="PF00355">
    <property type="entry name" value="Rieske"/>
    <property type="match status" value="1"/>
</dbReference>
<dbReference type="InterPro" id="IPR038010">
    <property type="entry name" value="YhfW_C"/>
</dbReference>
<dbReference type="GO" id="GO:0004497">
    <property type="term" value="F:monooxygenase activity"/>
    <property type="evidence" value="ECO:0007669"/>
    <property type="project" value="UniProtKB-ARBA"/>
</dbReference>
<dbReference type="PROSITE" id="PS51296">
    <property type="entry name" value="RIESKE"/>
    <property type="match status" value="1"/>
</dbReference>
<keyword evidence="8" id="KW-1185">Reference proteome</keyword>
<evidence type="ECO:0000256" key="2">
    <source>
        <dbReference type="ARBA" id="ARBA00022723"/>
    </source>
</evidence>
<evidence type="ECO:0000256" key="1">
    <source>
        <dbReference type="ARBA" id="ARBA00022714"/>
    </source>
</evidence>